<feature type="region of interest" description="Disordered" evidence="4">
    <location>
        <begin position="642"/>
        <end position="737"/>
    </location>
</feature>
<keyword evidence="3" id="KW-0862">Zinc</keyword>
<evidence type="ECO:0000256" key="2">
    <source>
        <dbReference type="ARBA" id="ARBA00022771"/>
    </source>
</evidence>
<feature type="compositionally biased region" description="Low complexity" evidence="4">
    <location>
        <begin position="246"/>
        <end position="257"/>
    </location>
</feature>
<keyword evidence="1" id="KW-0479">Metal-binding</keyword>
<feature type="region of interest" description="Disordered" evidence="4">
    <location>
        <begin position="1"/>
        <end position="102"/>
    </location>
</feature>
<accession>A0AAV5GUC1</accession>
<feature type="region of interest" description="Disordered" evidence="4">
    <location>
        <begin position="143"/>
        <end position="390"/>
    </location>
</feature>
<evidence type="ECO:0000256" key="3">
    <source>
        <dbReference type="ARBA" id="ARBA00022833"/>
    </source>
</evidence>
<feature type="compositionally biased region" description="Low complexity" evidence="4">
    <location>
        <begin position="285"/>
        <end position="303"/>
    </location>
</feature>
<dbReference type="PROSITE" id="PS00518">
    <property type="entry name" value="ZF_RING_1"/>
    <property type="match status" value="1"/>
</dbReference>
<feature type="compositionally biased region" description="Low complexity" evidence="4">
    <location>
        <begin position="143"/>
        <end position="166"/>
    </location>
</feature>
<dbReference type="GO" id="GO:0008270">
    <property type="term" value="F:zinc ion binding"/>
    <property type="evidence" value="ECO:0007669"/>
    <property type="project" value="UniProtKB-KW"/>
</dbReference>
<organism evidence="5 6">
    <name type="scientific">Rhodotorula paludigena</name>
    <dbReference type="NCBI Taxonomy" id="86838"/>
    <lineage>
        <taxon>Eukaryota</taxon>
        <taxon>Fungi</taxon>
        <taxon>Dikarya</taxon>
        <taxon>Basidiomycota</taxon>
        <taxon>Pucciniomycotina</taxon>
        <taxon>Microbotryomycetes</taxon>
        <taxon>Sporidiobolales</taxon>
        <taxon>Sporidiobolaceae</taxon>
        <taxon>Rhodotorula</taxon>
    </lineage>
</organism>
<proteinExistence type="predicted"/>
<comment type="caution">
    <text evidence="5">The sequence shown here is derived from an EMBL/GenBank/DDBJ whole genome shotgun (WGS) entry which is preliminary data.</text>
</comment>
<evidence type="ECO:0000256" key="4">
    <source>
        <dbReference type="SAM" id="MobiDB-lite"/>
    </source>
</evidence>
<dbReference type="Proteomes" id="UP001342314">
    <property type="component" value="Unassembled WGS sequence"/>
</dbReference>
<evidence type="ECO:0000256" key="1">
    <source>
        <dbReference type="ARBA" id="ARBA00022723"/>
    </source>
</evidence>
<dbReference type="EMBL" id="BQKY01000016">
    <property type="protein sequence ID" value="GJN94134.1"/>
    <property type="molecule type" value="Genomic_DNA"/>
</dbReference>
<evidence type="ECO:0000313" key="6">
    <source>
        <dbReference type="Proteomes" id="UP001342314"/>
    </source>
</evidence>
<reference evidence="5 6" key="1">
    <citation type="submission" date="2021-12" db="EMBL/GenBank/DDBJ databases">
        <title>High titer production of polyol ester of fatty acids by Rhodotorula paludigena BS15 towards product separation-free biomass refinery.</title>
        <authorList>
            <person name="Mano J."/>
            <person name="Ono H."/>
            <person name="Tanaka T."/>
            <person name="Naito K."/>
            <person name="Sushida H."/>
            <person name="Ike M."/>
            <person name="Tokuyasu K."/>
            <person name="Kitaoka M."/>
        </authorList>
    </citation>
    <scope>NUCLEOTIDE SEQUENCE [LARGE SCALE GENOMIC DNA]</scope>
    <source>
        <strain evidence="5 6">BS15</strain>
    </source>
</reference>
<evidence type="ECO:0008006" key="7">
    <source>
        <dbReference type="Google" id="ProtNLM"/>
    </source>
</evidence>
<dbReference type="InterPro" id="IPR017907">
    <property type="entry name" value="Znf_RING_CS"/>
</dbReference>
<feature type="compositionally biased region" description="Basic and acidic residues" evidence="4">
    <location>
        <begin position="258"/>
        <end position="269"/>
    </location>
</feature>
<feature type="region of interest" description="Disordered" evidence="4">
    <location>
        <begin position="113"/>
        <end position="132"/>
    </location>
</feature>
<dbReference type="AlphaFoldDB" id="A0AAV5GUC1"/>
<gene>
    <name evidence="5" type="ORF">Rhopal_007208-T1</name>
</gene>
<name>A0AAV5GUC1_9BASI</name>
<protein>
    <recommendedName>
        <fullName evidence="7">RING-type domain-containing protein</fullName>
    </recommendedName>
</protein>
<keyword evidence="2" id="KW-0863">Zinc-finger</keyword>
<keyword evidence="6" id="KW-1185">Reference proteome</keyword>
<feature type="region of interest" description="Disordered" evidence="4">
    <location>
        <begin position="547"/>
        <end position="583"/>
    </location>
</feature>
<sequence>MSTLARTPSAAPSDPLTASARAKPLPPRPQPSASPANTGRRQPFAIRMPSPPPAAAADNPPVSGPSGTNGGGFTAYAAGPNSFTAADNSRGTGSSGSSDAGFTAYAEGTAAFTAADNPPASRPSSTDGVGFTAYAAGNNAFRAASASGASPAPAPAAGARSASRNALTRSPAPVASTSAARAVPSTSDARIASPAASGSRDDVIDLTSSSPPPRWRTLPGAARASGLSFPGSGSGSGFNPARGFPASSPRMTRATAAARRDGSAARAEELTLSSGDEDSTDESYRPSPSAGPSSLAPRAGPGPRSSTLARHTATSLATSDSDSDIEIISQGPVRPRLPNGAPRAYGFNDVLVGSPPPFVVPPGATATSSSSSSRQPARRSTRRGTGAADADADARLAHELAAEDGGVIDADDYVAAQARALNRANNHSAGARHGFGGVFSRSSTGGAGGAAGAGAGYSFADVMGSFGFATELFGGLSYWPGAGGGGFGSAAQAYLGGFGFGGAGGAGGGGYGATPPGGWGGAAKVRAASRKYAVRMSHPDRVERGFSRDIVEPPDPDAADAAAVVSPARKKAKTGSSKGKDKDPVALEPVCASCLDPLVLGGEGAQKVFALRCGHVVCARCLGDARARCREIRDAEKGRWYLDVDDGPAAGKGRTKDKGKGKGKAPAVTLETDDEADDERSAAKNGVNGKAAATGKASTAKTKSMGSKGKAKSRADETGVEENWTSCPVATCDGRGSDLLATDGWARPFELFA</sequence>
<evidence type="ECO:0000313" key="5">
    <source>
        <dbReference type="EMBL" id="GJN94134.1"/>
    </source>
</evidence>
<feature type="compositionally biased region" description="Low complexity" evidence="4">
    <location>
        <begin position="361"/>
        <end position="375"/>
    </location>
</feature>
<feature type="compositionally biased region" description="Polar residues" evidence="4">
    <location>
        <begin position="175"/>
        <end position="188"/>
    </location>
</feature>
<feature type="compositionally biased region" description="Low complexity" evidence="4">
    <location>
        <begin position="683"/>
        <end position="704"/>
    </location>
</feature>
<feature type="compositionally biased region" description="Polar residues" evidence="4">
    <location>
        <begin position="81"/>
        <end position="98"/>
    </location>
</feature>